<dbReference type="InterPro" id="IPR041492">
    <property type="entry name" value="HAD_2"/>
</dbReference>
<gene>
    <name evidence="5" type="ORF">C7U55_13295</name>
</gene>
<dbReference type="InterPro" id="IPR051400">
    <property type="entry name" value="HAD-like_hydrolase"/>
</dbReference>
<dbReference type="NCBIfam" id="TIGR01549">
    <property type="entry name" value="HAD-SF-IA-v1"/>
    <property type="match status" value="1"/>
</dbReference>
<dbReference type="SFLD" id="SFLDS00003">
    <property type="entry name" value="Haloacid_Dehalogenase"/>
    <property type="match status" value="1"/>
</dbReference>
<evidence type="ECO:0000256" key="2">
    <source>
        <dbReference type="ARBA" id="ARBA00022723"/>
    </source>
</evidence>
<dbReference type="AlphaFoldDB" id="A0A2T3FJF4"/>
<evidence type="ECO:0000313" key="5">
    <source>
        <dbReference type="EMBL" id="PST35411.1"/>
    </source>
</evidence>
<sequence length="221" mass="26533">MVIYFDLDDTLYRLYDPFYKAYQKVFHEDLDIYALWKQSRIYSNEIYPKYLNKLITKDELSIYRLKNAFKDFHQFITNQQALDFQKVYENQQAHLTLSYTMKELFNYLKEKNISYGIITNGKEKTQMTKINSLFPIIDFPIIISEKVGYQKPQKEIFELIQENDSYYVGDGYEIDMMGAHQAGLKTIWYNHQKQEKDTSFIDFVVYSDEELLEVVKKLNNV</sequence>
<proteinExistence type="predicted"/>
<dbReference type="Gene3D" id="1.20.120.710">
    <property type="entry name" value="Haloacid dehalogenase hydrolase-like domain"/>
    <property type="match status" value="1"/>
</dbReference>
<dbReference type="InterPro" id="IPR036412">
    <property type="entry name" value="HAD-like_sf"/>
</dbReference>
<dbReference type="Proteomes" id="UP000241201">
    <property type="component" value="Unassembled WGS sequence"/>
</dbReference>
<dbReference type="SUPFAM" id="SSF56784">
    <property type="entry name" value="HAD-like"/>
    <property type="match status" value="1"/>
</dbReference>
<dbReference type="InterPro" id="IPR023214">
    <property type="entry name" value="HAD_sf"/>
</dbReference>
<dbReference type="GO" id="GO:0046872">
    <property type="term" value="F:metal ion binding"/>
    <property type="evidence" value="ECO:0007669"/>
    <property type="project" value="UniProtKB-KW"/>
</dbReference>
<evidence type="ECO:0000256" key="3">
    <source>
        <dbReference type="ARBA" id="ARBA00022801"/>
    </source>
</evidence>
<dbReference type="GeneID" id="77472050"/>
<comment type="cofactor">
    <cofactor evidence="1">
        <name>Mg(2+)</name>
        <dbReference type="ChEBI" id="CHEBI:18420"/>
    </cofactor>
</comment>
<dbReference type="PANTHER" id="PTHR46470">
    <property type="entry name" value="N-ACYLNEURAMINATE-9-PHOSPHATASE"/>
    <property type="match status" value="1"/>
</dbReference>
<keyword evidence="6" id="KW-1185">Reference proteome</keyword>
<accession>A0A2T3FJF4</accession>
<dbReference type="SFLD" id="SFLDG01129">
    <property type="entry name" value="C1.5:_HAD__Beta-PGM__Phosphata"/>
    <property type="match status" value="1"/>
</dbReference>
<evidence type="ECO:0000256" key="4">
    <source>
        <dbReference type="ARBA" id="ARBA00022842"/>
    </source>
</evidence>
<name>A0A2T3FJF4_9FIRM</name>
<evidence type="ECO:0000313" key="6">
    <source>
        <dbReference type="Proteomes" id="UP000241201"/>
    </source>
</evidence>
<dbReference type="GO" id="GO:0044281">
    <property type="term" value="P:small molecule metabolic process"/>
    <property type="evidence" value="ECO:0007669"/>
    <property type="project" value="UniProtKB-ARBA"/>
</dbReference>
<protein>
    <submittedName>
        <fullName evidence="5">Hydrolase</fullName>
    </submittedName>
</protein>
<dbReference type="PANTHER" id="PTHR46470:SF2">
    <property type="entry name" value="GLYCERALDEHYDE 3-PHOSPHATE PHOSPHATASE"/>
    <property type="match status" value="1"/>
</dbReference>
<evidence type="ECO:0000256" key="1">
    <source>
        <dbReference type="ARBA" id="ARBA00001946"/>
    </source>
</evidence>
<dbReference type="RefSeq" id="WP_106988954.1">
    <property type="nucleotide sequence ID" value="NZ_PYLP01000043.1"/>
</dbReference>
<dbReference type="EMBL" id="PYLP01000043">
    <property type="protein sequence ID" value="PST35411.1"/>
    <property type="molecule type" value="Genomic_DNA"/>
</dbReference>
<comment type="caution">
    <text evidence="5">The sequence shown here is derived from an EMBL/GenBank/DDBJ whole genome shotgun (WGS) entry which is preliminary data.</text>
</comment>
<keyword evidence="4" id="KW-0460">Magnesium</keyword>
<dbReference type="Gene3D" id="3.40.50.1000">
    <property type="entry name" value="HAD superfamily/HAD-like"/>
    <property type="match status" value="1"/>
</dbReference>
<dbReference type="Pfam" id="PF13419">
    <property type="entry name" value="HAD_2"/>
    <property type="match status" value="1"/>
</dbReference>
<dbReference type="InterPro" id="IPR006439">
    <property type="entry name" value="HAD-SF_hydro_IA"/>
</dbReference>
<keyword evidence="2" id="KW-0479">Metal-binding</keyword>
<reference evidence="6" key="1">
    <citation type="submission" date="2018-03" db="EMBL/GenBank/DDBJ databases">
        <title>Lachnoclostridium SNUG30370 gen.nov., sp.nov., isolated from human faeces.</title>
        <authorList>
            <person name="Seo B."/>
            <person name="Jeon K."/>
            <person name="Ko G."/>
        </authorList>
    </citation>
    <scope>NUCLEOTIDE SEQUENCE [LARGE SCALE GENOMIC DNA]</scope>
    <source>
        <strain evidence="6">SNUG30370</strain>
    </source>
</reference>
<keyword evidence="3 5" id="KW-0378">Hydrolase</keyword>
<dbReference type="GO" id="GO:0016791">
    <property type="term" value="F:phosphatase activity"/>
    <property type="evidence" value="ECO:0007669"/>
    <property type="project" value="TreeGrafter"/>
</dbReference>
<organism evidence="5 6">
    <name type="scientific">Faecalibacillus faecis</name>
    <dbReference type="NCBI Taxonomy" id="1982628"/>
    <lineage>
        <taxon>Bacteria</taxon>
        <taxon>Bacillati</taxon>
        <taxon>Bacillota</taxon>
        <taxon>Erysipelotrichia</taxon>
        <taxon>Erysipelotrichales</taxon>
        <taxon>Coprobacillaceae</taxon>
        <taxon>Faecalibacillus</taxon>
    </lineage>
</organism>